<dbReference type="PANTHER" id="PTHR47561">
    <property type="entry name" value="POLYSACCHARIDE DEACETYLASE FAMILY PROTEIN (AFU_ORTHOLOGUE AFUA_6G05030)"/>
    <property type="match status" value="1"/>
</dbReference>
<dbReference type="PANTHER" id="PTHR47561:SF1">
    <property type="entry name" value="POLYSACCHARIDE DEACETYLASE FAMILY PROTEIN (AFU_ORTHOLOGUE AFUA_6G05030)"/>
    <property type="match status" value="1"/>
</dbReference>
<proteinExistence type="predicted"/>
<dbReference type="Gene3D" id="3.20.20.370">
    <property type="entry name" value="Glycoside hydrolase/deacetylase"/>
    <property type="match status" value="1"/>
</dbReference>
<evidence type="ECO:0000313" key="3">
    <source>
        <dbReference type="Proteomes" id="UP000590964"/>
    </source>
</evidence>
<sequence>MVMKSKGFKVRDTFCVRADVDSLTGLRKGIPKLLGLAERMQVKASVYSIVGWEGDFYSVLKHRLLGKKRFSMPHANGIFKPSSPEIARMLFFPTPFYKQKEFKEIAERGHELGVHGFVHARWNNLSGIDAEREFGQMIAGFEGVFGKRPESFSAPLEAESREIARLVEKSGFECRSYAGEKVFLQKLENKGKGVVMVPITISESKTCQPIIEQLLSEGRTKRQAAEFLKKKIEEKIEKKQLASFYIHPEVEALHAFEVLEDVFRHVKELGLKTKTSLEIARKFKKKSN</sequence>
<dbReference type="GO" id="GO:0016810">
    <property type="term" value="F:hydrolase activity, acting on carbon-nitrogen (but not peptide) bonds"/>
    <property type="evidence" value="ECO:0007669"/>
    <property type="project" value="InterPro"/>
</dbReference>
<gene>
    <name evidence="2" type="ORF">HA222_00475</name>
</gene>
<organism evidence="2 3">
    <name type="scientific">Candidatus Iainarchaeum sp</name>
    <dbReference type="NCBI Taxonomy" id="3101447"/>
    <lineage>
        <taxon>Archaea</taxon>
        <taxon>Candidatus Iainarchaeota</taxon>
        <taxon>Candidatus Iainarchaeia</taxon>
        <taxon>Candidatus Iainarchaeales</taxon>
        <taxon>Candidatus Iainarchaeaceae</taxon>
        <taxon>Candidatus Iainarchaeum</taxon>
    </lineage>
</organism>
<dbReference type="AlphaFoldDB" id="A0A7J4JUJ1"/>
<reference evidence="3" key="1">
    <citation type="journal article" date="2020" name="bioRxiv">
        <title>A rank-normalized archaeal taxonomy based on genome phylogeny resolves widespread incomplete and uneven classifications.</title>
        <authorList>
            <person name="Rinke C."/>
            <person name="Chuvochina M."/>
            <person name="Mussig A.J."/>
            <person name="Chaumeil P.-A."/>
            <person name="Waite D.W."/>
            <person name="Whitman W.B."/>
            <person name="Parks D.H."/>
            <person name="Hugenholtz P."/>
        </authorList>
    </citation>
    <scope>NUCLEOTIDE SEQUENCE [LARGE SCALE GENOMIC DNA]</scope>
</reference>
<dbReference type="EMBL" id="DUFW01000004">
    <property type="protein sequence ID" value="HIH21124.1"/>
    <property type="molecule type" value="Genomic_DNA"/>
</dbReference>
<evidence type="ECO:0000259" key="1">
    <source>
        <dbReference type="Pfam" id="PF01522"/>
    </source>
</evidence>
<dbReference type="InterPro" id="IPR002509">
    <property type="entry name" value="NODB_dom"/>
</dbReference>
<dbReference type="SUPFAM" id="SSF88713">
    <property type="entry name" value="Glycoside hydrolase/deacetylase"/>
    <property type="match status" value="1"/>
</dbReference>
<feature type="domain" description="NodB homology" evidence="1">
    <location>
        <begin position="30"/>
        <end position="173"/>
    </location>
</feature>
<accession>A0A7J4JUJ1</accession>
<dbReference type="GO" id="GO:0005975">
    <property type="term" value="P:carbohydrate metabolic process"/>
    <property type="evidence" value="ECO:0007669"/>
    <property type="project" value="InterPro"/>
</dbReference>
<dbReference type="InterPro" id="IPR011330">
    <property type="entry name" value="Glyco_hydro/deAcase_b/a-brl"/>
</dbReference>
<name>A0A7J4JUJ1_9ARCH</name>
<evidence type="ECO:0000313" key="2">
    <source>
        <dbReference type="EMBL" id="HIH21124.1"/>
    </source>
</evidence>
<protein>
    <submittedName>
        <fullName evidence="2">Polysaccharide deacetylase family protein</fullName>
    </submittedName>
</protein>
<dbReference type="Pfam" id="PF01522">
    <property type="entry name" value="Polysacc_deac_1"/>
    <property type="match status" value="1"/>
</dbReference>
<dbReference type="Proteomes" id="UP000590964">
    <property type="component" value="Unassembled WGS sequence"/>
</dbReference>
<comment type="caution">
    <text evidence="2">The sequence shown here is derived from an EMBL/GenBank/DDBJ whole genome shotgun (WGS) entry which is preliminary data.</text>
</comment>